<dbReference type="Proteomes" id="UP000042394">
    <property type="component" value="Unassembled WGS sequence"/>
</dbReference>
<evidence type="ECO:0000313" key="1">
    <source>
        <dbReference type="EMBL" id="CNU94925.1"/>
    </source>
</evidence>
<sequence>MLVWKAILLMTAVISEIFFELVEIFPIVCTTPETIWPPRLALPEASSASLLA</sequence>
<protein>
    <submittedName>
        <fullName evidence="1">Uncharacterized protein</fullName>
    </submittedName>
</protein>
<reference evidence="1 2" key="1">
    <citation type="submission" date="2015-03" db="EMBL/GenBank/DDBJ databases">
        <authorList>
            <consortium name="Pathogen Informatics"/>
        </authorList>
    </citation>
    <scope>NUCLEOTIDE SEQUENCE [LARGE SCALE GENOMIC DNA]</scope>
    <source>
        <strain evidence="1 2">D4891</strain>
    </source>
</reference>
<dbReference type="AlphaFoldDB" id="A0A655E0A2"/>
<gene>
    <name evidence="1" type="ORF">ERS008207_03883</name>
</gene>
<organism evidence="1 2">
    <name type="scientific">Salmonella enterica subsp. enterica serovar Bovismorbificans</name>
    <dbReference type="NCBI Taxonomy" id="58097"/>
    <lineage>
        <taxon>Bacteria</taxon>
        <taxon>Pseudomonadati</taxon>
        <taxon>Pseudomonadota</taxon>
        <taxon>Gammaproteobacteria</taxon>
        <taxon>Enterobacterales</taxon>
        <taxon>Enterobacteriaceae</taxon>
        <taxon>Salmonella</taxon>
    </lineage>
</organism>
<proteinExistence type="predicted"/>
<dbReference type="EMBL" id="CQPD01000048">
    <property type="protein sequence ID" value="CNU94925.1"/>
    <property type="molecule type" value="Genomic_DNA"/>
</dbReference>
<evidence type="ECO:0000313" key="2">
    <source>
        <dbReference type="Proteomes" id="UP000042394"/>
    </source>
</evidence>
<accession>A0A655E0A2</accession>
<name>A0A655E0A2_SALET</name>